<dbReference type="GO" id="GO:0051011">
    <property type="term" value="F:microtubule minus-end binding"/>
    <property type="evidence" value="ECO:0007669"/>
    <property type="project" value="TreeGrafter"/>
</dbReference>
<dbReference type="InterPro" id="IPR007259">
    <property type="entry name" value="GCP"/>
</dbReference>
<protein>
    <recommendedName>
        <fullName evidence="4">Spindle pole body component</fullName>
    </recommendedName>
</protein>
<evidence type="ECO:0000313" key="6">
    <source>
        <dbReference type="EMBL" id="KAK7692687.1"/>
    </source>
</evidence>
<name>A0AAW0GL84_9APHY</name>
<dbReference type="GO" id="GO:0005874">
    <property type="term" value="C:microtubule"/>
    <property type="evidence" value="ECO:0007669"/>
    <property type="project" value="UniProtKB-KW"/>
</dbReference>
<dbReference type="GO" id="GO:0051321">
    <property type="term" value="P:meiotic cell cycle"/>
    <property type="evidence" value="ECO:0007669"/>
    <property type="project" value="TreeGrafter"/>
</dbReference>
<comment type="caution">
    <text evidence="6">The sequence shown here is derived from an EMBL/GenBank/DDBJ whole genome shotgun (WGS) entry which is preliminary data.</text>
</comment>
<dbReference type="Pfam" id="PF17681">
    <property type="entry name" value="GCP_N_terminal"/>
    <property type="match status" value="1"/>
</dbReference>
<keyword evidence="7" id="KW-1185">Reference proteome</keyword>
<keyword evidence="3 4" id="KW-0206">Cytoskeleton</keyword>
<dbReference type="PANTHER" id="PTHR19302">
    <property type="entry name" value="GAMMA TUBULIN COMPLEX PROTEIN"/>
    <property type="match status" value="1"/>
</dbReference>
<keyword evidence="2 4" id="KW-0493">Microtubule</keyword>
<dbReference type="PANTHER" id="PTHR19302:SF70">
    <property type="entry name" value="GAMMA-TUBULIN COMPLEX COMPONENT 6"/>
    <property type="match status" value="1"/>
</dbReference>
<dbReference type="GO" id="GO:0051225">
    <property type="term" value="P:spindle assembly"/>
    <property type="evidence" value="ECO:0007669"/>
    <property type="project" value="TreeGrafter"/>
</dbReference>
<dbReference type="GO" id="GO:0000278">
    <property type="term" value="P:mitotic cell cycle"/>
    <property type="evidence" value="ECO:0007669"/>
    <property type="project" value="TreeGrafter"/>
</dbReference>
<proteinExistence type="inferred from homology"/>
<dbReference type="GO" id="GO:0000922">
    <property type="term" value="C:spindle pole"/>
    <property type="evidence" value="ECO:0007669"/>
    <property type="project" value="InterPro"/>
</dbReference>
<dbReference type="InterPro" id="IPR041470">
    <property type="entry name" value="GCP_N"/>
</dbReference>
<dbReference type="Proteomes" id="UP001385951">
    <property type="component" value="Unassembled WGS sequence"/>
</dbReference>
<sequence length="502" mass="55675">MPVGEPAWYADRNPLDGLHLKSPYEDEPAFVLAPLSLETRPGFRVAILADRPQNPILDTLNLSREDRPMSSRGMTLTTLLQDASPNHGGLQAADVQVRRNNQPNNALSWNLLKKHSGSISKEAALLSEQSSFRLSAIRYHIDPILKDPRVFTRYCTIEELLASLCLVLTGLSSPLYVWDIDSESFRLRGAVGHEEGNLILIGSDDVVSSSLLKRFLTIGTIIRQLSSFVNREKSSDSVLNAFTSAVGFVLQYVAGTVEVNLPKSTVDGNSTSSQSLAAWWSEFAGLEAMLLDLSALCIYFSQIAVSASSPSTCLLSHLYVQLDSYIRTASPHLSKALFAYILTATSHVYFKRIAATVGYGTSNETYVFEQAAIKSEEDEPSADETRQSLVYPSFFSPPMCHSITVAQKSLKLLKIANITYRSSGFYNSTSDIDWIWTDDALRSLFSYQRLPVSGTTTSNNLLERHFPSKHAYPELLSPFRTFDLDPGCITTRLAWRRVVGYV</sequence>
<dbReference type="GO" id="GO:0007020">
    <property type="term" value="P:microtubule nucleation"/>
    <property type="evidence" value="ECO:0007669"/>
    <property type="project" value="InterPro"/>
</dbReference>
<evidence type="ECO:0000256" key="1">
    <source>
        <dbReference type="ARBA" id="ARBA00022490"/>
    </source>
</evidence>
<dbReference type="EMBL" id="JASBNA010000004">
    <property type="protein sequence ID" value="KAK7692687.1"/>
    <property type="molecule type" value="Genomic_DNA"/>
</dbReference>
<evidence type="ECO:0000256" key="4">
    <source>
        <dbReference type="RuleBase" id="RU363050"/>
    </source>
</evidence>
<dbReference type="GO" id="GO:0031122">
    <property type="term" value="P:cytoplasmic microtubule organization"/>
    <property type="evidence" value="ECO:0007669"/>
    <property type="project" value="TreeGrafter"/>
</dbReference>
<dbReference type="GO" id="GO:0043015">
    <property type="term" value="F:gamma-tubulin binding"/>
    <property type="evidence" value="ECO:0007669"/>
    <property type="project" value="InterPro"/>
</dbReference>
<comment type="subcellular location">
    <subcellularLocation>
        <location evidence="4">Cytoplasm</location>
        <location evidence="4">Cytoskeleton</location>
        <location evidence="4">Microtubule organizing center</location>
    </subcellularLocation>
</comment>
<reference evidence="6 7" key="1">
    <citation type="submission" date="2022-09" db="EMBL/GenBank/DDBJ databases">
        <authorList>
            <person name="Palmer J.M."/>
        </authorList>
    </citation>
    <scope>NUCLEOTIDE SEQUENCE [LARGE SCALE GENOMIC DNA]</scope>
    <source>
        <strain evidence="6 7">DSM 7382</strain>
    </source>
</reference>
<organism evidence="6 7">
    <name type="scientific">Cerrena zonata</name>
    <dbReference type="NCBI Taxonomy" id="2478898"/>
    <lineage>
        <taxon>Eukaryota</taxon>
        <taxon>Fungi</taxon>
        <taxon>Dikarya</taxon>
        <taxon>Basidiomycota</taxon>
        <taxon>Agaricomycotina</taxon>
        <taxon>Agaricomycetes</taxon>
        <taxon>Polyporales</taxon>
        <taxon>Cerrenaceae</taxon>
        <taxon>Cerrena</taxon>
    </lineage>
</organism>
<gene>
    <name evidence="6" type="ORF">QCA50_004320</name>
</gene>
<dbReference type="AlphaFoldDB" id="A0AAW0GL84"/>
<comment type="similarity">
    <text evidence="4">Belongs to the TUBGCP family.</text>
</comment>
<evidence type="ECO:0000313" key="7">
    <source>
        <dbReference type="Proteomes" id="UP001385951"/>
    </source>
</evidence>
<evidence type="ECO:0000256" key="3">
    <source>
        <dbReference type="ARBA" id="ARBA00023212"/>
    </source>
</evidence>
<feature type="domain" description="Gamma tubulin complex component protein N-terminal" evidence="5">
    <location>
        <begin position="164"/>
        <end position="416"/>
    </location>
</feature>
<dbReference type="GO" id="GO:0000930">
    <property type="term" value="C:gamma-tubulin complex"/>
    <property type="evidence" value="ECO:0007669"/>
    <property type="project" value="TreeGrafter"/>
</dbReference>
<accession>A0AAW0GL84</accession>
<evidence type="ECO:0000256" key="2">
    <source>
        <dbReference type="ARBA" id="ARBA00022701"/>
    </source>
</evidence>
<keyword evidence="1 4" id="KW-0963">Cytoplasm</keyword>
<evidence type="ECO:0000259" key="5">
    <source>
        <dbReference type="Pfam" id="PF17681"/>
    </source>
</evidence>